<proteinExistence type="predicted"/>
<evidence type="ECO:0000313" key="2">
    <source>
        <dbReference type="Proteomes" id="UP001445076"/>
    </source>
</evidence>
<comment type="caution">
    <text evidence="1">The sequence shown here is derived from an EMBL/GenBank/DDBJ whole genome shotgun (WGS) entry which is preliminary data.</text>
</comment>
<dbReference type="AlphaFoldDB" id="A0AAW0XT91"/>
<dbReference type="Proteomes" id="UP001445076">
    <property type="component" value="Unassembled WGS sequence"/>
</dbReference>
<sequence length="114" mass="12164">MGSGFMGDIAVDDIIVAAGSCVLRPSEASNGINYTTPLTPTPQPPTSQPSSIYDCSFDQDLCIWTSDYGAGTGNEMKWEVHEANDISDGGYAYLDITKTVNPYARGVMNSTEIS</sequence>
<dbReference type="EMBL" id="JARKIK010000014">
    <property type="protein sequence ID" value="KAK8747587.1"/>
    <property type="molecule type" value="Genomic_DNA"/>
</dbReference>
<name>A0AAW0XT91_CHEQU</name>
<reference evidence="1 2" key="1">
    <citation type="journal article" date="2024" name="BMC Genomics">
        <title>Genome assembly of redclaw crayfish (Cherax quadricarinatus) provides insights into its immune adaptation and hypoxia tolerance.</title>
        <authorList>
            <person name="Liu Z."/>
            <person name="Zheng J."/>
            <person name="Li H."/>
            <person name="Fang K."/>
            <person name="Wang S."/>
            <person name="He J."/>
            <person name="Zhou D."/>
            <person name="Weng S."/>
            <person name="Chi M."/>
            <person name="Gu Z."/>
            <person name="He J."/>
            <person name="Li F."/>
            <person name="Wang M."/>
        </authorList>
    </citation>
    <scope>NUCLEOTIDE SEQUENCE [LARGE SCALE GENOMIC DNA]</scope>
    <source>
        <strain evidence="1">ZL_2023a</strain>
    </source>
</reference>
<evidence type="ECO:0008006" key="3">
    <source>
        <dbReference type="Google" id="ProtNLM"/>
    </source>
</evidence>
<accession>A0AAW0XT91</accession>
<keyword evidence="2" id="KW-1185">Reference proteome</keyword>
<feature type="non-terminal residue" evidence="1">
    <location>
        <position position="114"/>
    </location>
</feature>
<gene>
    <name evidence="1" type="ORF">OTU49_016476</name>
</gene>
<organism evidence="1 2">
    <name type="scientific">Cherax quadricarinatus</name>
    <name type="common">Australian red claw crayfish</name>
    <dbReference type="NCBI Taxonomy" id="27406"/>
    <lineage>
        <taxon>Eukaryota</taxon>
        <taxon>Metazoa</taxon>
        <taxon>Ecdysozoa</taxon>
        <taxon>Arthropoda</taxon>
        <taxon>Crustacea</taxon>
        <taxon>Multicrustacea</taxon>
        <taxon>Malacostraca</taxon>
        <taxon>Eumalacostraca</taxon>
        <taxon>Eucarida</taxon>
        <taxon>Decapoda</taxon>
        <taxon>Pleocyemata</taxon>
        <taxon>Astacidea</taxon>
        <taxon>Parastacoidea</taxon>
        <taxon>Parastacidae</taxon>
        <taxon>Cherax</taxon>
    </lineage>
</organism>
<protein>
    <recommendedName>
        <fullName evidence="3">MAM domain-containing protein</fullName>
    </recommendedName>
</protein>
<evidence type="ECO:0000313" key="1">
    <source>
        <dbReference type="EMBL" id="KAK8747587.1"/>
    </source>
</evidence>